<gene>
    <name evidence="8" type="ORF">GCM10009759_50300</name>
</gene>
<dbReference type="InterPro" id="IPR000262">
    <property type="entry name" value="FMN-dep_DH"/>
</dbReference>
<reference evidence="8 9" key="1">
    <citation type="journal article" date="2019" name="Int. J. Syst. Evol. Microbiol.">
        <title>The Global Catalogue of Microorganisms (GCM) 10K type strain sequencing project: providing services to taxonomists for standard genome sequencing and annotation.</title>
        <authorList>
            <consortium name="The Broad Institute Genomics Platform"/>
            <consortium name="The Broad Institute Genome Sequencing Center for Infectious Disease"/>
            <person name="Wu L."/>
            <person name="Ma J."/>
        </authorList>
    </citation>
    <scope>NUCLEOTIDE SEQUENCE [LARGE SCALE GENOMIC DNA]</scope>
    <source>
        <strain evidence="8 9">JCM 14559</strain>
    </source>
</reference>
<dbReference type="PIRSF" id="PIRSF000138">
    <property type="entry name" value="Al-hdrx_acd_dh"/>
    <property type="match status" value="1"/>
</dbReference>
<dbReference type="Pfam" id="PF01070">
    <property type="entry name" value="FMN_dh"/>
    <property type="match status" value="1"/>
</dbReference>
<proteinExistence type="inferred from homology"/>
<dbReference type="InterPro" id="IPR037396">
    <property type="entry name" value="FMN_HAD"/>
</dbReference>
<dbReference type="InterPro" id="IPR012133">
    <property type="entry name" value="Alpha-hydoxy_acid_DH_FMN"/>
</dbReference>
<dbReference type="EMBL" id="BAAANS010000037">
    <property type="protein sequence ID" value="GAA2109592.1"/>
    <property type="molecule type" value="Genomic_DNA"/>
</dbReference>
<dbReference type="RefSeq" id="WP_344554864.1">
    <property type="nucleotide sequence ID" value="NZ_BAAANS010000037.1"/>
</dbReference>
<keyword evidence="2" id="KW-0285">Flavoprotein</keyword>
<keyword evidence="3" id="KW-0288">FMN</keyword>
<dbReference type="Gene3D" id="3.20.20.70">
    <property type="entry name" value="Aldolase class I"/>
    <property type="match status" value="1"/>
</dbReference>
<evidence type="ECO:0000256" key="1">
    <source>
        <dbReference type="ARBA" id="ARBA00001917"/>
    </source>
</evidence>
<dbReference type="PROSITE" id="PS00557">
    <property type="entry name" value="FMN_HYDROXY_ACID_DH_1"/>
    <property type="match status" value="1"/>
</dbReference>
<dbReference type="CDD" id="cd02809">
    <property type="entry name" value="alpha_hydroxyacid_oxid_FMN"/>
    <property type="match status" value="1"/>
</dbReference>
<dbReference type="PROSITE" id="PS51349">
    <property type="entry name" value="FMN_HYDROXY_ACID_DH_2"/>
    <property type="match status" value="1"/>
</dbReference>
<comment type="cofactor">
    <cofactor evidence="1">
        <name>FMN</name>
        <dbReference type="ChEBI" id="CHEBI:58210"/>
    </cofactor>
</comment>
<dbReference type="Proteomes" id="UP001500897">
    <property type="component" value="Unassembled WGS sequence"/>
</dbReference>
<dbReference type="InterPro" id="IPR013785">
    <property type="entry name" value="Aldolase_TIM"/>
</dbReference>
<feature type="domain" description="FMN hydroxy acid dehydrogenase" evidence="7">
    <location>
        <begin position="1"/>
        <end position="362"/>
    </location>
</feature>
<evidence type="ECO:0000259" key="7">
    <source>
        <dbReference type="PROSITE" id="PS51349"/>
    </source>
</evidence>
<keyword evidence="4" id="KW-0560">Oxidoreductase</keyword>
<evidence type="ECO:0000256" key="6">
    <source>
        <dbReference type="SAM" id="MobiDB-lite"/>
    </source>
</evidence>
<dbReference type="InterPro" id="IPR008259">
    <property type="entry name" value="FMN_hydac_DH_AS"/>
</dbReference>
<evidence type="ECO:0000313" key="9">
    <source>
        <dbReference type="Proteomes" id="UP001500897"/>
    </source>
</evidence>
<protein>
    <submittedName>
        <fullName evidence="8">Alpha-hydroxy acid oxidase</fullName>
    </submittedName>
</protein>
<sequence length="380" mass="40016">MVPLTLAEHGALAEARLPAVIWDFFEGAAGAEWTARANPDAWRRHVLRPRVLVDVSAPDCTTELFGDRLAAPYGVAPMAYHGLAHPDAECATARAAAGAGALLVVSIFAGRTLEQIAEAAPDGTRWLQLYWLRDREALAALVARAETAGYRALVLTVDAPKVGRRLRDLRNAFALPPGMTAANLAARLTSGAARSRAGRSGIEEHSREQFDPTVTWADLAWLRRRTSLPLLLKGVLTAEDARLAVEHGVDGLVVSNHGGRQLDGTPPASDVLAEVVDAVPADLPVLVDGGLRHGADLARALALGARAALVGRPVLWGLAHGGADGARAVLDLLREELLDTMVLSGRPTLADLDRSALAPWPPTAPPTAPPAAPEAAPAHR</sequence>
<accession>A0ABN2XGA6</accession>
<evidence type="ECO:0000256" key="3">
    <source>
        <dbReference type="ARBA" id="ARBA00022643"/>
    </source>
</evidence>
<feature type="region of interest" description="Disordered" evidence="6">
    <location>
        <begin position="355"/>
        <end position="380"/>
    </location>
</feature>
<evidence type="ECO:0000313" key="8">
    <source>
        <dbReference type="EMBL" id="GAA2109592.1"/>
    </source>
</evidence>
<comment type="similarity">
    <text evidence="5">Belongs to the FMN-dependent alpha-hydroxy acid dehydrogenase family.</text>
</comment>
<dbReference type="PANTHER" id="PTHR10578">
    <property type="entry name" value="S -2-HYDROXY-ACID OXIDASE-RELATED"/>
    <property type="match status" value="1"/>
</dbReference>
<dbReference type="SUPFAM" id="SSF51395">
    <property type="entry name" value="FMN-linked oxidoreductases"/>
    <property type="match status" value="1"/>
</dbReference>
<dbReference type="PANTHER" id="PTHR10578:SF107">
    <property type="entry name" value="2-HYDROXYACID OXIDASE 1"/>
    <property type="match status" value="1"/>
</dbReference>
<feature type="compositionally biased region" description="Pro residues" evidence="6">
    <location>
        <begin position="359"/>
        <end position="372"/>
    </location>
</feature>
<organism evidence="8 9">
    <name type="scientific">Kitasatospora saccharophila</name>
    <dbReference type="NCBI Taxonomy" id="407973"/>
    <lineage>
        <taxon>Bacteria</taxon>
        <taxon>Bacillati</taxon>
        <taxon>Actinomycetota</taxon>
        <taxon>Actinomycetes</taxon>
        <taxon>Kitasatosporales</taxon>
        <taxon>Streptomycetaceae</taxon>
        <taxon>Kitasatospora</taxon>
    </lineage>
</organism>
<evidence type="ECO:0000256" key="5">
    <source>
        <dbReference type="ARBA" id="ARBA00024042"/>
    </source>
</evidence>
<name>A0ABN2XGA6_9ACTN</name>
<comment type="caution">
    <text evidence="8">The sequence shown here is derived from an EMBL/GenBank/DDBJ whole genome shotgun (WGS) entry which is preliminary data.</text>
</comment>
<evidence type="ECO:0000256" key="4">
    <source>
        <dbReference type="ARBA" id="ARBA00023002"/>
    </source>
</evidence>
<evidence type="ECO:0000256" key="2">
    <source>
        <dbReference type="ARBA" id="ARBA00022630"/>
    </source>
</evidence>
<keyword evidence="9" id="KW-1185">Reference proteome</keyword>